<protein>
    <submittedName>
        <fullName evidence="1">Uncharacterized protein</fullName>
    </submittedName>
</protein>
<evidence type="ECO:0000313" key="1">
    <source>
        <dbReference type="EMBL" id="RIA47695.1"/>
    </source>
</evidence>
<dbReference type="AlphaFoldDB" id="A0A397PK90"/>
<dbReference type="OrthoDB" id="1189996at2"/>
<reference evidence="1 2" key="1">
    <citation type="submission" date="2018-08" db="EMBL/GenBank/DDBJ databases">
        <title>Genomic Encyclopedia of Archaeal and Bacterial Type Strains, Phase II (KMG-II): from individual species to whole genera.</title>
        <authorList>
            <person name="Goeker M."/>
        </authorList>
    </citation>
    <scope>NUCLEOTIDE SEQUENCE [LARGE SCALE GENOMIC DNA]</scope>
    <source>
        <strain evidence="1 2">DSM 5002</strain>
    </source>
</reference>
<keyword evidence="2" id="KW-1185">Reference proteome</keyword>
<name>A0A397PK90_9HYPH</name>
<comment type="caution">
    <text evidence="1">The sequence shown here is derived from an EMBL/GenBank/DDBJ whole genome shotgun (WGS) entry which is preliminary data.</text>
</comment>
<sequence>MHGCVSSAGTETLLVRLRALPKGYSEGWYDGRRFRAAVSVSRDGRRWKLYAEELGGRGRVSCNLYVLDSGVLLKPCEMPATEVLAFAASYTPDGMV</sequence>
<dbReference type="Proteomes" id="UP000266273">
    <property type="component" value="Unassembled WGS sequence"/>
</dbReference>
<gene>
    <name evidence="1" type="ORF">BXY53_2261</name>
</gene>
<evidence type="ECO:0000313" key="2">
    <source>
        <dbReference type="Proteomes" id="UP000266273"/>
    </source>
</evidence>
<proteinExistence type="predicted"/>
<dbReference type="EMBL" id="QXDF01000002">
    <property type="protein sequence ID" value="RIA47695.1"/>
    <property type="molecule type" value="Genomic_DNA"/>
</dbReference>
<accession>A0A397PK90</accession>
<organism evidence="1 2">
    <name type="scientific">Dichotomicrobium thermohalophilum</name>
    <dbReference type="NCBI Taxonomy" id="933063"/>
    <lineage>
        <taxon>Bacteria</taxon>
        <taxon>Pseudomonadati</taxon>
        <taxon>Pseudomonadota</taxon>
        <taxon>Alphaproteobacteria</taxon>
        <taxon>Hyphomicrobiales</taxon>
        <taxon>Hyphomicrobiaceae</taxon>
        <taxon>Dichotomicrobium</taxon>
    </lineage>
</organism>